<gene>
    <name evidence="2" type="ORF">QVD17_10941</name>
</gene>
<dbReference type="AlphaFoldDB" id="A0AAD8L3T3"/>
<comment type="caution">
    <text evidence="2">The sequence shown here is derived from an EMBL/GenBank/DDBJ whole genome shotgun (WGS) entry which is preliminary data.</text>
</comment>
<feature type="compositionally biased region" description="Polar residues" evidence="1">
    <location>
        <begin position="17"/>
        <end position="32"/>
    </location>
</feature>
<keyword evidence="3" id="KW-1185">Reference proteome</keyword>
<evidence type="ECO:0000313" key="3">
    <source>
        <dbReference type="Proteomes" id="UP001229421"/>
    </source>
</evidence>
<evidence type="ECO:0000313" key="2">
    <source>
        <dbReference type="EMBL" id="KAK1434023.1"/>
    </source>
</evidence>
<sequence>MSATASLVEAPADLKKPSSSANSLTAPTVSERMQPTEMLWRRRREYLVRDAMKETMIVMEKQRRKGLFGIAY</sequence>
<feature type="region of interest" description="Disordered" evidence="1">
    <location>
        <begin position="1"/>
        <end position="32"/>
    </location>
</feature>
<accession>A0AAD8L3T3</accession>
<protein>
    <submittedName>
        <fullName evidence="2">Uncharacterized protein</fullName>
    </submittedName>
</protein>
<evidence type="ECO:0000256" key="1">
    <source>
        <dbReference type="SAM" id="MobiDB-lite"/>
    </source>
</evidence>
<proteinExistence type="predicted"/>
<organism evidence="2 3">
    <name type="scientific">Tagetes erecta</name>
    <name type="common">African marigold</name>
    <dbReference type="NCBI Taxonomy" id="13708"/>
    <lineage>
        <taxon>Eukaryota</taxon>
        <taxon>Viridiplantae</taxon>
        <taxon>Streptophyta</taxon>
        <taxon>Embryophyta</taxon>
        <taxon>Tracheophyta</taxon>
        <taxon>Spermatophyta</taxon>
        <taxon>Magnoliopsida</taxon>
        <taxon>eudicotyledons</taxon>
        <taxon>Gunneridae</taxon>
        <taxon>Pentapetalae</taxon>
        <taxon>asterids</taxon>
        <taxon>campanulids</taxon>
        <taxon>Asterales</taxon>
        <taxon>Asteraceae</taxon>
        <taxon>Asteroideae</taxon>
        <taxon>Heliantheae alliance</taxon>
        <taxon>Tageteae</taxon>
        <taxon>Tagetes</taxon>
    </lineage>
</organism>
<reference evidence="2" key="1">
    <citation type="journal article" date="2023" name="bioRxiv">
        <title>Improved chromosome-level genome assembly for marigold (Tagetes erecta).</title>
        <authorList>
            <person name="Jiang F."/>
            <person name="Yuan L."/>
            <person name="Wang S."/>
            <person name="Wang H."/>
            <person name="Xu D."/>
            <person name="Wang A."/>
            <person name="Fan W."/>
        </authorList>
    </citation>
    <scope>NUCLEOTIDE SEQUENCE</scope>
    <source>
        <strain evidence="2">WSJ</strain>
        <tissue evidence="2">Leaf</tissue>
    </source>
</reference>
<name>A0AAD8L3T3_TARER</name>
<dbReference type="Proteomes" id="UP001229421">
    <property type="component" value="Unassembled WGS sequence"/>
</dbReference>
<dbReference type="EMBL" id="JAUHHV010000002">
    <property type="protein sequence ID" value="KAK1434023.1"/>
    <property type="molecule type" value="Genomic_DNA"/>
</dbReference>